<dbReference type="EMBL" id="JACGWL010000007">
    <property type="protein sequence ID" value="KAK4398036.1"/>
    <property type="molecule type" value="Genomic_DNA"/>
</dbReference>
<accession>A0AAE1WR34</accession>
<evidence type="ECO:0000313" key="3">
    <source>
        <dbReference type="Proteomes" id="UP001289374"/>
    </source>
</evidence>
<dbReference type="Proteomes" id="UP001289374">
    <property type="component" value="Unassembled WGS sequence"/>
</dbReference>
<organism evidence="2 3">
    <name type="scientific">Sesamum angolense</name>
    <dbReference type="NCBI Taxonomy" id="2727404"/>
    <lineage>
        <taxon>Eukaryota</taxon>
        <taxon>Viridiplantae</taxon>
        <taxon>Streptophyta</taxon>
        <taxon>Embryophyta</taxon>
        <taxon>Tracheophyta</taxon>
        <taxon>Spermatophyta</taxon>
        <taxon>Magnoliopsida</taxon>
        <taxon>eudicotyledons</taxon>
        <taxon>Gunneridae</taxon>
        <taxon>Pentapetalae</taxon>
        <taxon>asterids</taxon>
        <taxon>lamiids</taxon>
        <taxon>Lamiales</taxon>
        <taxon>Pedaliaceae</taxon>
        <taxon>Sesamum</taxon>
    </lineage>
</organism>
<name>A0AAE1WR34_9LAMI</name>
<sequence length="263" mass="29584">MQWGRVILLLLTKVSMIMDDIDLEYCKFCGDARYKPFRGRDPLRKKSSYAVTPHLQRLYSLRATAEHMTWHATRQTEEGSMCHPSDVEVWKHFDWTYPDFVEEPRNVRLGLCTDDFAPHAQLGQLRRGPAVYRSCPSYRMHQDHHHHYFPHKPKGITSVSRMRGPIMIFTLPSIIRSKGIIRTLGQHLADPTGAPAILVPKGFLLVMTRACSRSSVAGGEVSAEAVCRRPQPVGQTAVASRGDLAPTSGVLGEPRISVTVDQE</sequence>
<keyword evidence="1" id="KW-0732">Signal</keyword>
<evidence type="ECO:0000313" key="2">
    <source>
        <dbReference type="EMBL" id="KAK4398036.1"/>
    </source>
</evidence>
<evidence type="ECO:0000256" key="1">
    <source>
        <dbReference type="SAM" id="SignalP"/>
    </source>
</evidence>
<dbReference type="InterPro" id="IPR004242">
    <property type="entry name" value="Transposase_21"/>
</dbReference>
<dbReference type="Pfam" id="PF02992">
    <property type="entry name" value="Transposase_21"/>
    <property type="match status" value="1"/>
</dbReference>
<dbReference type="AlphaFoldDB" id="A0AAE1WR34"/>
<feature type="chain" id="PRO_5041985022" evidence="1">
    <location>
        <begin position="20"/>
        <end position="263"/>
    </location>
</feature>
<gene>
    <name evidence="2" type="ORF">Sango_1279100</name>
</gene>
<comment type="caution">
    <text evidence="2">The sequence shown here is derived from an EMBL/GenBank/DDBJ whole genome shotgun (WGS) entry which is preliminary data.</text>
</comment>
<reference evidence="2" key="2">
    <citation type="journal article" date="2024" name="Plant">
        <title>Genomic evolution and insights into agronomic trait innovations of Sesamum species.</title>
        <authorList>
            <person name="Miao H."/>
            <person name="Wang L."/>
            <person name="Qu L."/>
            <person name="Liu H."/>
            <person name="Sun Y."/>
            <person name="Le M."/>
            <person name="Wang Q."/>
            <person name="Wei S."/>
            <person name="Zheng Y."/>
            <person name="Lin W."/>
            <person name="Duan Y."/>
            <person name="Cao H."/>
            <person name="Xiong S."/>
            <person name="Wang X."/>
            <person name="Wei L."/>
            <person name="Li C."/>
            <person name="Ma Q."/>
            <person name="Ju M."/>
            <person name="Zhao R."/>
            <person name="Li G."/>
            <person name="Mu C."/>
            <person name="Tian Q."/>
            <person name="Mei H."/>
            <person name="Zhang T."/>
            <person name="Gao T."/>
            <person name="Zhang H."/>
        </authorList>
    </citation>
    <scope>NUCLEOTIDE SEQUENCE</scope>
    <source>
        <strain evidence="2">K16</strain>
    </source>
</reference>
<dbReference type="PANTHER" id="PTHR10775">
    <property type="entry name" value="OS08G0208400 PROTEIN"/>
    <property type="match status" value="1"/>
</dbReference>
<proteinExistence type="predicted"/>
<protein>
    <submittedName>
        <fullName evidence="2">Uncharacterized protein</fullName>
    </submittedName>
</protein>
<dbReference type="PANTHER" id="PTHR10775:SF182">
    <property type="entry name" value="TRANSPOSON, EN_SPM-LIKE, TRANSPOSASE-ASSOCIATED DOMAIN PROTEIN-RELATED"/>
    <property type="match status" value="1"/>
</dbReference>
<feature type="signal peptide" evidence="1">
    <location>
        <begin position="1"/>
        <end position="19"/>
    </location>
</feature>
<keyword evidence="3" id="KW-1185">Reference proteome</keyword>
<reference evidence="2" key="1">
    <citation type="submission" date="2020-06" db="EMBL/GenBank/DDBJ databases">
        <authorList>
            <person name="Li T."/>
            <person name="Hu X."/>
            <person name="Zhang T."/>
            <person name="Song X."/>
            <person name="Zhang H."/>
            <person name="Dai N."/>
            <person name="Sheng W."/>
            <person name="Hou X."/>
            <person name="Wei L."/>
        </authorList>
    </citation>
    <scope>NUCLEOTIDE SEQUENCE</scope>
    <source>
        <strain evidence="2">K16</strain>
        <tissue evidence="2">Leaf</tissue>
    </source>
</reference>